<evidence type="ECO:0000256" key="2">
    <source>
        <dbReference type="SAM" id="Phobius"/>
    </source>
</evidence>
<organism evidence="3 4">
    <name type="scientific">Haloechinothrix salitolerans</name>
    <dbReference type="NCBI Taxonomy" id="926830"/>
    <lineage>
        <taxon>Bacteria</taxon>
        <taxon>Bacillati</taxon>
        <taxon>Actinomycetota</taxon>
        <taxon>Actinomycetes</taxon>
        <taxon>Pseudonocardiales</taxon>
        <taxon>Pseudonocardiaceae</taxon>
        <taxon>Haloechinothrix</taxon>
    </lineage>
</organism>
<reference evidence="4" key="1">
    <citation type="journal article" date="2019" name="Int. J. Syst. Evol. Microbiol.">
        <title>The Global Catalogue of Microorganisms (GCM) 10K type strain sequencing project: providing services to taxonomists for standard genome sequencing and annotation.</title>
        <authorList>
            <consortium name="The Broad Institute Genomics Platform"/>
            <consortium name="The Broad Institute Genome Sequencing Center for Infectious Disease"/>
            <person name="Wu L."/>
            <person name="Ma J."/>
        </authorList>
    </citation>
    <scope>NUCLEOTIDE SEQUENCE [LARGE SCALE GENOMIC DNA]</scope>
    <source>
        <strain evidence="4">KCTC 32255</strain>
    </source>
</reference>
<evidence type="ECO:0000313" key="4">
    <source>
        <dbReference type="Proteomes" id="UP001596337"/>
    </source>
</evidence>
<dbReference type="EMBL" id="JBHSXX010000001">
    <property type="protein sequence ID" value="MFC6868675.1"/>
    <property type="molecule type" value="Genomic_DNA"/>
</dbReference>
<protein>
    <recommendedName>
        <fullName evidence="5">DUF4878 domain-containing protein</fullName>
    </recommendedName>
</protein>
<gene>
    <name evidence="3" type="ORF">ACFQGD_16160</name>
</gene>
<proteinExistence type="predicted"/>
<dbReference type="RefSeq" id="WP_345390628.1">
    <property type="nucleotide sequence ID" value="NZ_BAABLA010000005.1"/>
</dbReference>
<keyword evidence="2" id="KW-0812">Transmembrane</keyword>
<sequence>MTYPPQPGPYGPSGGYGQPYPGQPYPGQPYPGQQYPGHPGQPGQPQQPYPGQPEYRGQFPNQPYQGQSGGYGRPYQDQHSGYSGGIYPHPRPGYGTPPGDVPPPPPEPPNRGGKTGMVVGITLALLLLAGTAVGITGFWQPGYFRDDTADKDSSLAADASPSDTTSPSSTRPQDAAPAEASETPGARPPGSEEQEIRRITDAVIAGINNRDAATVKPVSCDPSNERQADYDGFPDDLTVSVAGEPRIDGSDAKVALTLRRSDTSKTVTLTLRRANGAWCASGISS</sequence>
<feature type="region of interest" description="Disordered" evidence="1">
    <location>
        <begin position="1"/>
        <end position="115"/>
    </location>
</feature>
<evidence type="ECO:0008006" key="5">
    <source>
        <dbReference type="Google" id="ProtNLM"/>
    </source>
</evidence>
<dbReference type="Proteomes" id="UP001596337">
    <property type="component" value="Unassembled WGS sequence"/>
</dbReference>
<evidence type="ECO:0000313" key="3">
    <source>
        <dbReference type="EMBL" id="MFC6868675.1"/>
    </source>
</evidence>
<comment type="caution">
    <text evidence="3">The sequence shown here is derived from an EMBL/GenBank/DDBJ whole genome shotgun (WGS) entry which is preliminary data.</text>
</comment>
<keyword evidence="4" id="KW-1185">Reference proteome</keyword>
<feature type="compositionally biased region" description="Low complexity" evidence="1">
    <location>
        <begin position="154"/>
        <end position="170"/>
    </location>
</feature>
<keyword evidence="2" id="KW-1133">Transmembrane helix</keyword>
<feature type="compositionally biased region" description="Pro residues" evidence="1">
    <location>
        <begin position="99"/>
        <end position="109"/>
    </location>
</feature>
<keyword evidence="2" id="KW-0472">Membrane</keyword>
<name>A0ABW2C072_9PSEU</name>
<feature type="region of interest" description="Disordered" evidence="1">
    <location>
        <begin position="150"/>
        <end position="194"/>
    </location>
</feature>
<accession>A0ABW2C072</accession>
<feature type="transmembrane region" description="Helical" evidence="2">
    <location>
        <begin position="118"/>
        <end position="139"/>
    </location>
</feature>
<feature type="compositionally biased region" description="Low complexity" evidence="1">
    <location>
        <begin position="30"/>
        <end position="44"/>
    </location>
</feature>
<feature type="compositionally biased region" description="Pro residues" evidence="1">
    <location>
        <begin position="1"/>
        <end position="10"/>
    </location>
</feature>
<evidence type="ECO:0000256" key="1">
    <source>
        <dbReference type="SAM" id="MobiDB-lite"/>
    </source>
</evidence>